<protein>
    <recommendedName>
        <fullName evidence="7">Flavin-containing monooxygenase</fullName>
        <ecNumber evidence="7">1.-.-.-</ecNumber>
    </recommendedName>
</protein>
<dbReference type="SUPFAM" id="SSF51905">
    <property type="entry name" value="FAD/NAD(P)-binding domain"/>
    <property type="match status" value="2"/>
</dbReference>
<evidence type="ECO:0000256" key="4">
    <source>
        <dbReference type="ARBA" id="ARBA00022857"/>
    </source>
</evidence>
<keyword evidence="5 7" id="KW-0560">Oxidoreductase</keyword>
<dbReference type="EC" id="1.-.-.-" evidence="7"/>
<dbReference type="InterPro" id="IPR000960">
    <property type="entry name" value="Flavin_mOase"/>
</dbReference>
<evidence type="ECO:0000313" key="9">
    <source>
        <dbReference type="Proteomes" id="UP001177003"/>
    </source>
</evidence>
<dbReference type="EMBL" id="OX465084">
    <property type="protein sequence ID" value="CAI9299538.1"/>
    <property type="molecule type" value="Genomic_DNA"/>
</dbReference>
<sequence length="497" mass="56060">MTHSLNIAVIGAGTSGLLTARELLRENHRVTVFEKSNRLGGTWLYEPQVEAGDVLHLDPNRSVVHSSLYSSLRTNIPRPLMGFSYYSFEDKSYGDPRMFPGHEEVLKFLQDFANEFGITEVIRFNSEVVRVDSLDGDFVVEWRTMEVGSVAEVFDAVVVCSGHHTEPRIADDVPGIEEWSRKQTHSHNYRVPEPYRDQVVVVIGNGTSALDISREIATVAKEVHLSSRSLNVKVSKLDVYENIWQHSKINRVYDDGTVFFQDGDSIGADVILHCTGYKFHFPFLRTNNIVHVDDNRVGPLYKHVFPPQLAPRLAFVGLTYNQGVHFQMFELQSKWVALVLSGKISLPSKDEMLADVHKHYREMEDNGIPKRYTHSLGFKFEYVDWLASQVGLQIDDRLKVICRNFSEQYLNIHGTNVWRITGRGFVDDKEETLLVLDHSDVRFFLDDGCCFSPADFSIENLENMFIGGGDSCDGSGSGGRGGSSGINRSTVVVMVDQ</sequence>
<dbReference type="GO" id="GO:0004499">
    <property type="term" value="F:N,N-dimethylaniline monooxygenase activity"/>
    <property type="evidence" value="ECO:0007669"/>
    <property type="project" value="InterPro"/>
</dbReference>
<keyword evidence="2 7" id="KW-0285">Flavoprotein</keyword>
<gene>
    <name evidence="8" type="ORF">LSALG_LOCUS38241</name>
</gene>
<evidence type="ECO:0000313" key="8">
    <source>
        <dbReference type="EMBL" id="CAI9299538.1"/>
    </source>
</evidence>
<dbReference type="GO" id="GO:0050660">
    <property type="term" value="F:flavin adenine dinucleotide binding"/>
    <property type="evidence" value="ECO:0007669"/>
    <property type="project" value="InterPro"/>
</dbReference>
<dbReference type="GO" id="GO:0050661">
    <property type="term" value="F:NADP binding"/>
    <property type="evidence" value="ECO:0007669"/>
    <property type="project" value="InterPro"/>
</dbReference>
<evidence type="ECO:0000256" key="6">
    <source>
        <dbReference type="ARBA" id="ARBA00023033"/>
    </source>
</evidence>
<dbReference type="Gene3D" id="3.50.50.60">
    <property type="entry name" value="FAD/NAD(P)-binding domain"/>
    <property type="match status" value="2"/>
</dbReference>
<dbReference type="InterPro" id="IPR036188">
    <property type="entry name" value="FAD/NAD-bd_sf"/>
</dbReference>
<proteinExistence type="inferred from homology"/>
<evidence type="ECO:0000256" key="1">
    <source>
        <dbReference type="ARBA" id="ARBA00009183"/>
    </source>
</evidence>
<comment type="cofactor">
    <cofactor evidence="7">
        <name>FAD</name>
        <dbReference type="ChEBI" id="CHEBI:57692"/>
    </cofactor>
</comment>
<keyword evidence="9" id="KW-1185">Reference proteome</keyword>
<organism evidence="8 9">
    <name type="scientific">Lactuca saligna</name>
    <name type="common">Willowleaf lettuce</name>
    <dbReference type="NCBI Taxonomy" id="75948"/>
    <lineage>
        <taxon>Eukaryota</taxon>
        <taxon>Viridiplantae</taxon>
        <taxon>Streptophyta</taxon>
        <taxon>Embryophyta</taxon>
        <taxon>Tracheophyta</taxon>
        <taxon>Spermatophyta</taxon>
        <taxon>Magnoliopsida</taxon>
        <taxon>eudicotyledons</taxon>
        <taxon>Gunneridae</taxon>
        <taxon>Pentapetalae</taxon>
        <taxon>asterids</taxon>
        <taxon>campanulids</taxon>
        <taxon>Asterales</taxon>
        <taxon>Asteraceae</taxon>
        <taxon>Cichorioideae</taxon>
        <taxon>Cichorieae</taxon>
        <taxon>Lactucinae</taxon>
        <taxon>Lactuca</taxon>
    </lineage>
</organism>
<keyword evidence="4" id="KW-0521">NADP</keyword>
<dbReference type="PANTHER" id="PTHR23023">
    <property type="entry name" value="DIMETHYLANILINE MONOOXYGENASE"/>
    <property type="match status" value="1"/>
</dbReference>
<dbReference type="Proteomes" id="UP001177003">
    <property type="component" value="Chromosome 8"/>
</dbReference>
<dbReference type="AlphaFoldDB" id="A0AA35ZW98"/>
<evidence type="ECO:0000256" key="5">
    <source>
        <dbReference type="ARBA" id="ARBA00023002"/>
    </source>
</evidence>
<keyword evidence="3 7" id="KW-0274">FAD</keyword>
<dbReference type="PRINTS" id="PR00370">
    <property type="entry name" value="FMOXYGENASE"/>
</dbReference>
<accession>A0AA35ZW98</accession>
<dbReference type="Pfam" id="PF00743">
    <property type="entry name" value="FMO-like"/>
    <property type="match status" value="2"/>
</dbReference>
<evidence type="ECO:0000256" key="2">
    <source>
        <dbReference type="ARBA" id="ARBA00022630"/>
    </source>
</evidence>
<comment type="similarity">
    <text evidence="1 7">Belongs to the FMO family.</text>
</comment>
<evidence type="ECO:0000256" key="3">
    <source>
        <dbReference type="ARBA" id="ARBA00022827"/>
    </source>
</evidence>
<keyword evidence="6 7" id="KW-0503">Monooxygenase</keyword>
<reference evidence="8" key="1">
    <citation type="submission" date="2023-04" db="EMBL/GenBank/DDBJ databases">
        <authorList>
            <person name="Vijverberg K."/>
            <person name="Xiong W."/>
            <person name="Schranz E."/>
        </authorList>
    </citation>
    <scope>NUCLEOTIDE SEQUENCE</scope>
</reference>
<name>A0AA35ZW98_LACSI</name>
<evidence type="ECO:0000256" key="7">
    <source>
        <dbReference type="RuleBase" id="RU361177"/>
    </source>
</evidence>
<dbReference type="InterPro" id="IPR050346">
    <property type="entry name" value="FMO-like"/>
</dbReference>
<dbReference type="InterPro" id="IPR020946">
    <property type="entry name" value="Flavin_mOase-like"/>
</dbReference>
<dbReference type="FunFam" id="3.50.50.60:FF:000099">
    <property type="entry name" value="Flavin-containing monooxygenase"/>
    <property type="match status" value="1"/>
</dbReference>